<gene>
    <name evidence="2" type="ORF">ACFYKX_02930</name>
</gene>
<feature type="transmembrane region" description="Helical" evidence="1">
    <location>
        <begin position="70"/>
        <end position="88"/>
    </location>
</feature>
<dbReference type="Pfam" id="PF13789">
    <property type="entry name" value="DUF4181"/>
    <property type="match status" value="1"/>
</dbReference>
<proteinExistence type="predicted"/>
<feature type="transmembrane region" description="Helical" evidence="1">
    <location>
        <begin position="6"/>
        <end position="25"/>
    </location>
</feature>
<keyword evidence="1" id="KW-0472">Membrane</keyword>
<dbReference type="InterPro" id="IPR025441">
    <property type="entry name" value="DUF4181"/>
</dbReference>
<reference evidence="2 3" key="1">
    <citation type="submission" date="2024-08" db="EMBL/GenBank/DDBJ databases">
        <title>Two novel Cytobacillus novel species.</title>
        <authorList>
            <person name="Liu G."/>
        </authorList>
    </citation>
    <scope>NUCLEOTIDE SEQUENCE [LARGE SCALE GENOMIC DNA]</scope>
    <source>
        <strain evidence="2 3">FJAT-54145</strain>
    </source>
</reference>
<dbReference type="Proteomes" id="UP001601059">
    <property type="component" value="Unassembled WGS sequence"/>
</dbReference>
<dbReference type="RefSeq" id="WP_389357879.1">
    <property type="nucleotide sequence ID" value="NZ_JBIACK010000001.1"/>
</dbReference>
<organism evidence="2 3">
    <name type="scientific">Cytobacillus spartinae</name>
    <dbReference type="NCBI Taxonomy" id="3299023"/>
    <lineage>
        <taxon>Bacteria</taxon>
        <taxon>Bacillati</taxon>
        <taxon>Bacillota</taxon>
        <taxon>Bacilli</taxon>
        <taxon>Bacillales</taxon>
        <taxon>Bacillaceae</taxon>
        <taxon>Cytobacillus</taxon>
    </lineage>
</organism>
<name>A0ABW6K9G1_9BACI</name>
<feature type="transmembrane region" description="Helical" evidence="1">
    <location>
        <begin position="46"/>
        <end position="64"/>
    </location>
</feature>
<dbReference type="EMBL" id="JBIACK010000001">
    <property type="protein sequence ID" value="MFE8699573.1"/>
    <property type="molecule type" value="Genomic_DNA"/>
</dbReference>
<keyword evidence="1" id="KW-0812">Transmembrane</keyword>
<evidence type="ECO:0000313" key="3">
    <source>
        <dbReference type="Proteomes" id="UP001601059"/>
    </source>
</evidence>
<comment type="caution">
    <text evidence="2">The sequence shown here is derived from an EMBL/GenBank/DDBJ whole genome shotgun (WGS) entry which is preliminary data.</text>
</comment>
<accession>A0ABW6K9G1</accession>
<keyword evidence="3" id="KW-1185">Reference proteome</keyword>
<evidence type="ECO:0000313" key="2">
    <source>
        <dbReference type="EMBL" id="MFE8699573.1"/>
    </source>
</evidence>
<sequence length="122" mass="14818">MELYEVLLFLGAVFVISYVIEKLLIKRFNIKRRTKFIYKHVNKLHKRIEITAIILFFVSGFFVIDSYPTVYPYWIPGFFILTYSIRSYMEWKFQRETREFILSIMALITMVVLFPFVYLLMS</sequence>
<keyword evidence="1" id="KW-1133">Transmembrane helix</keyword>
<feature type="transmembrane region" description="Helical" evidence="1">
    <location>
        <begin position="100"/>
        <end position="121"/>
    </location>
</feature>
<evidence type="ECO:0000256" key="1">
    <source>
        <dbReference type="SAM" id="Phobius"/>
    </source>
</evidence>
<protein>
    <submittedName>
        <fullName evidence="2">DUF4181 domain-containing protein</fullName>
    </submittedName>
</protein>